<evidence type="ECO:0000256" key="3">
    <source>
        <dbReference type="ARBA" id="ARBA00022448"/>
    </source>
</evidence>
<feature type="transmembrane region" description="Helical" evidence="10">
    <location>
        <begin position="95"/>
        <end position="113"/>
    </location>
</feature>
<evidence type="ECO:0000256" key="8">
    <source>
        <dbReference type="ARBA" id="ARBA00023180"/>
    </source>
</evidence>
<name>A0A9W8NM38_9PEZI</name>
<comment type="caution">
    <text evidence="12">The sequence shown here is derived from an EMBL/GenBank/DDBJ whole genome shotgun (WGS) entry which is preliminary data.</text>
</comment>
<feature type="transmembrane region" description="Helical" evidence="10">
    <location>
        <begin position="288"/>
        <end position="309"/>
    </location>
</feature>
<evidence type="ECO:0000256" key="9">
    <source>
        <dbReference type="SAM" id="MobiDB-lite"/>
    </source>
</evidence>
<dbReference type="AlphaFoldDB" id="A0A9W8NM38"/>
<evidence type="ECO:0000256" key="5">
    <source>
        <dbReference type="ARBA" id="ARBA00022692"/>
    </source>
</evidence>
<sequence length="567" mass="60721">MASNRHSAELGIPARDTTYPDEKPGELDSNPIDDDPEKSSKQSGAEPDIIYPTGWRIAAILLGLGLAVLCVSLDNTIIATAIPRITDEFNALQDVGWYGSAYLLTLCAFNLFFGRLYQRFSVKWTFLACVFLFELGSLICAVAPNSVALIVGRAIAGVGSSGLFSGSLIILSFIAPLEKRPIYTGLIAAVYGIASVVGPLLGGAFTDHVTWRWCFYINLPLGAVTVVTLFFFFDSPPTQVRSATGSTWLQKIMGFDPIGTVLFLPSIITILIALQWGGAIYPWSDGRVIALLVVFGVLLLAFIGVQYWAGENGTVPPRIITQRSIGSGAFFSFVVGASFFVMVYYLPIWFQAIRGDSATLSGVHSLPLMISFTLGATVAGGLVTTYGYYVPFMYGPALLGSIGAGLMTTFTTDISTGKWVGYQIIYGTGMGIGMQQTLNAATAVLPLADVPTGTAVIIFAQMFGGSLFVSVAQNVFANKLVEGLRSVPNLGIDPEAVINAGTTAIMKLITDPIVLEDVKVVYNDAVVWTFRVALITTALSLFGALPMEWKNIKQNNKKDTDTETASA</sequence>
<proteinExistence type="inferred from homology"/>
<reference evidence="12" key="1">
    <citation type="submission" date="2022-07" db="EMBL/GenBank/DDBJ databases">
        <title>Genome Sequence of Xylaria arbuscula.</title>
        <authorList>
            <person name="Buettner E."/>
        </authorList>
    </citation>
    <scope>NUCLEOTIDE SEQUENCE</scope>
    <source>
        <strain evidence="12">VT107</strain>
    </source>
</reference>
<evidence type="ECO:0000256" key="6">
    <source>
        <dbReference type="ARBA" id="ARBA00022989"/>
    </source>
</evidence>
<keyword evidence="13" id="KW-1185">Reference proteome</keyword>
<dbReference type="InterPro" id="IPR036259">
    <property type="entry name" value="MFS_trans_sf"/>
</dbReference>
<evidence type="ECO:0000256" key="4">
    <source>
        <dbReference type="ARBA" id="ARBA00022475"/>
    </source>
</evidence>
<keyword evidence="3" id="KW-0813">Transport</keyword>
<feature type="transmembrane region" description="Helical" evidence="10">
    <location>
        <begin position="525"/>
        <end position="545"/>
    </location>
</feature>
<feature type="transmembrane region" description="Helical" evidence="10">
    <location>
        <begin position="455"/>
        <end position="476"/>
    </location>
</feature>
<accession>A0A9W8NM38</accession>
<evidence type="ECO:0000256" key="1">
    <source>
        <dbReference type="ARBA" id="ARBA00004651"/>
    </source>
</evidence>
<dbReference type="EMBL" id="JANPWZ010000067">
    <property type="protein sequence ID" value="KAJ3579706.1"/>
    <property type="molecule type" value="Genomic_DNA"/>
</dbReference>
<dbReference type="InterPro" id="IPR011701">
    <property type="entry name" value="MFS"/>
</dbReference>
<dbReference type="FunFam" id="1.20.1250.20:FF:000196">
    <property type="entry name" value="MFS toxin efflux pump (AflT)"/>
    <property type="match status" value="1"/>
</dbReference>
<dbReference type="PROSITE" id="PS50850">
    <property type="entry name" value="MFS"/>
    <property type="match status" value="1"/>
</dbReference>
<feature type="transmembrane region" description="Helical" evidence="10">
    <location>
        <begin position="368"/>
        <end position="389"/>
    </location>
</feature>
<dbReference type="SUPFAM" id="SSF103473">
    <property type="entry name" value="MFS general substrate transporter"/>
    <property type="match status" value="1"/>
</dbReference>
<feature type="region of interest" description="Disordered" evidence="9">
    <location>
        <begin position="1"/>
        <end position="46"/>
    </location>
</feature>
<evidence type="ECO:0000256" key="2">
    <source>
        <dbReference type="ARBA" id="ARBA00007520"/>
    </source>
</evidence>
<dbReference type="Gene3D" id="1.20.1250.20">
    <property type="entry name" value="MFS general substrate transporter like domains"/>
    <property type="match status" value="1"/>
</dbReference>
<keyword evidence="7 10" id="KW-0472">Membrane</keyword>
<keyword evidence="4" id="KW-1003">Cell membrane</keyword>
<evidence type="ECO:0000313" key="12">
    <source>
        <dbReference type="EMBL" id="KAJ3579706.1"/>
    </source>
</evidence>
<organism evidence="12 13">
    <name type="scientific">Xylaria arbuscula</name>
    <dbReference type="NCBI Taxonomy" id="114810"/>
    <lineage>
        <taxon>Eukaryota</taxon>
        <taxon>Fungi</taxon>
        <taxon>Dikarya</taxon>
        <taxon>Ascomycota</taxon>
        <taxon>Pezizomycotina</taxon>
        <taxon>Sordariomycetes</taxon>
        <taxon>Xylariomycetidae</taxon>
        <taxon>Xylariales</taxon>
        <taxon>Xylariaceae</taxon>
        <taxon>Xylaria</taxon>
    </lineage>
</organism>
<feature type="transmembrane region" description="Helical" evidence="10">
    <location>
        <begin position="57"/>
        <end position="83"/>
    </location>
</feature>
<dbReference type="PANTHER" id="PTHR23501">
    <property type="entry name" value="MAJOR FACILITATOR SUPERFAMILY"/>
    <property type="match status" value="1"/>
</dbReference>
<dbReference type="GO" id="GO:0005886">
    <property type="term" value="C:plasma membrane"/>
    <property type="evidence" value="ECO:0007669"/>
    <property type="project" value="UniProtKB-SubCell"/>
</dbReference>
<feature type="transmembrane region" description="Helical" evidence="10">
    <location>
        <begin position="329"/>
        <end position="348"/>
    </location>
</feature>
<dbReference type="VEuPathDB" id="FungiDB:F4678DRAFT_462668"/>
<feature type="transmembrane region" description="Helical" evidence="10">
    <location>
        <begin position="150"/>
        <end position="175"/>
    </location>
</feature>
<dbReference type="CDD" id="cd17502">
    <property type="entry name" value="MFS_Azr1_MDR_like"/>
    <property type="match status" value="1"/>
</dbReference>
<dbReference type="InterPro" id="IPR020846">
    <property type="entry name" value="MFS_dom"/>
</dbReference>
<comment type="similarity">
    <text evidence="2">Belongs to the major facilitator superfamily. TCR/Tet family.</text>
</comment>
<keyword evidence="5 10" id="KW-0812">Transmembrane</keyword>
<feature type="transmembrane region" description="Helical" evidence="10">
    <location>
        <begin position="125"/>
        <end position="144"/>
    </location>
</feature>
<evidence type="ECO:0000256" key="10">
    <source>
        <dbReference type="SAM" id="Phobius"/>
    </source>
</evidence>
<feature type="domain" description="Major facilitator superfamily (MFS) profile" evidence="11">
    <location>
        <begin position="60"/>
        <end position="519"/>
    </location>
</feature>
<dbReference type="FunFam" id="1.20.1250.20:FF:000489">
    <property type="entry name" value="MFS general substrate transporter"/>
    <property type="match status" value="1"/>
</dbReference>
<keyword evidence="6 10" id="KW-1133">Transmembrane helix</keyword>
<dbReference type="Pfam" id="PF07690">
    <property type="entry name" value="MFS_1"/>
    <property type="match status" value="1"/>
</dbReference>
<feature type="transmembrane region" description="Helical" evidence="10">
    <location>
        <begin position="213"/>
        <end position="233"/>
    </location>
</feature>
<gene>
    <name evidence="12" type="ORF">NPX13_g863</name>
</gene>
<keyword evidence="8" id="KW-0325">Glycoprotein</keyword>
<evidence type="ECO:0000256" key="7">
    <source>
        <dbReference type="ARBA" id="ARBA00023136"/>
    </source>
</evidence>
<dbReference type="GO" id="GO:0022857">
    <property type="term" value="F:transmembrane transporter activity"/>
    <property type="evidence" value="ECO:0007669"/>
    <property type="project" value="InterPro"/>
</dbReference>
<dbReference type="PANTHER" id="PTHR23501:SF199">
    <property type="entry name" value="MFS EFFLUX TRANSPORTER INPD-RELATED"/>
    <property type="match status" value="1"/>
</dbReference>
<evidence type="ECO:0000313" key="13">
    <source>
        <dbReference type="Proteomes" id="UP001148614"/>
    </source>
</evidence>
<evidence type="ECO:0000259" key="11">
    <source>
        <dbReference type="PROSITE" id="PS50850"/>
    </source>
</evidence>
<dbReference type="Proteomes" id="UP001148614">
    <property type="component" value="Unassembled WGS sequence"/>
</dbReference>
<comment type="subcellular location">
    <subcellularLocation>
        <location evidence="1">Cell membrane</location>
        <topology evidence="1">Multi-pass membrane protein</topology>
    </subcellularLocation>
</comment>
<feature type="transmembrane region" description="Helical" evidence="10">
    <location>
        <begin position="182"/>
        <end position="201"/>
    </location>
</feature>
<dbReference type="FunFam" id="1.20.1720.10:FF:000012">
    <property type="entry name" value="MFS toxin efflux pump (AflT)"/>
    <property type="match status" value="1"/>
</dbReference>
<feature type="transmembrane region" description="Helical" evidence="10">
    <location>
        <begin position="254"/>
        <end position="276"/>
    </location>
</feature>
<protein>
    <recommendedName>
        <fullName evidence="11">Major facilitator superfamily (MFS) profile domain-containing protein</fullName>
    </recommendedName>
</protein>